<evidence type="ECO:0000256" key="4">
    <source>
        <dbReference type="ARBA" id="ARBA00022741"/>
    </source>
</evidence>
<dbReference type="InterPro" id="IPR045864">
    <property type="entry name" value="aa-tRNA-synth_II/BPL/LPL"/>
</dbReference>
<evidence type="ECO:0000313" key="13">
    <source>
        <dbReference type="Proteomes" id="UP000584867"/>
    </source>
</evidence>
<evidence type="ECO:0000256" key="6">
    <source>
        <dbReference type="ARBA" id="ARBA00022917"/>
    </source>
</evidence>
<dbReference type="PROSITE" id="PS50862">
    <property type="entry name" value="AA_TRNA_LIGASE_II"/>
    <property type="match status" value="1"/>
</dbReference>
<dbReference type="GO" id="GO:0005737">
    <property type="term" value="C:cytoplasm"/>
    <property type="evidence" value="ECO:0007669"/>
    <property type="project" value="UniProtKB-SubCell"/>
</dbReference>
<keyword evidence="9" id="KW-0963">Cytoplasm</keyword>
<dbReference type="PANTHER" id="PTHR43707:SF1">
    <property type="entry name" value="HISTIDINE--TRNA LIGASE, MITOCHONDRIAL-RELATED"/>
    <property type="match status" value="1"/>
</dbReference>
<dbReference type="RefSeq" id="WP_184258045.1">
    <property type="nucleotide sequence ID" value="NZ_JACHIO010000016.1"/>
</dbReference>
<dbReference type="InterPro" id="IPR006195">
    <property type="entry name" value="aa-tRNA-synth_II"/>
</dbReference>
<dbReference type="Gene3D" id="3.30.930.10">
    <property type="entry name" value="Bira Bifunctional Protein, Domain 2"/>
    <property type="match status" value="1"/>
</dbReference>
<feature type="binding site" evidence="10">
    <location>
        <position position="279"/>
    </location>
    <ligand>
        <name>L-histidine</name>
        <dbReference type="ChEBI" id="CHEBI:57595"/>
    </ligand>
</feature>
<dbReference type="SUPFAM" id="SSF55681">
    <property type="entry name" value="Class II aaRS and biotin synthetases"/>
    <property type="match status" value="1"/>
</dbReference>
<feature type="binding site" evidence="10">
    <location>
        <position position="129"/>
    </location>
    <ligand>
        <name>L-histidine</name>
        <dbReference type="ChEBI" id="CHEBI:57595"/>
    </ligand>
</feature>
<dbReference type="InterPro" id="IPR036621">
    <property type="entry name" value="Anticodon-bd_dom_sf"/>
</dbReference>
<comment type="catalytic activity">
    <reaction evidence="8 9">
        <text>tRNA(His) + L-histidine + ATP = L-histidyl-tRNA(His) + AMP + diphosphate + H(+)</text>
        <dbReference type="Rhea" id="RHEA:17313"/>
        <dbReference type="Rhea" id="RHEA-COMP:9665"/>
        <dbReference type="Rhea" id="RHEA-COMP:9689"/>
        <dbReference type="ChEBI" id="CHEBI:15378"/>
        <dbReference type="ChEBI" id="CHEBI:30616"/>
        <dbReference type="ChEBI" id="CHEBI:33019"/>
        <dbReference type="ChEBI" id="CHEBI:57595"/>
        <dbReference type="ChEBI" id="CHEBI:78442"/>
        <dbReference type="ChEBI" id="CHEBI:78527"/>
        <dbReference type="ChEBI" id="CHEBI:456215"/>
        <dbReference type="EC" id="6.1.1.21"/>
    </reaction>
</comment>
<dbReference type="GO" id="GO:0005524">
    <property type="term" value="F:ATP binding"/>
    <property type="evidence" value="ECO:0007669"/>
    <property type="project" value="UniProtKB-UniRule"/>
</dbReference>
<evidence type="ECO:0000313" key="12">
    <source>
        <dbReference type="EMBL" id="MBB5065394.1"/>
    </source>
</evidence>
<feature type="domain" description="Aminoacyl-transfer RNA synthetases class-II family profile" evidence="11">
    <location>
        <begin position="15"/>
        <end position="352"/>
    </location>
</feature>
<evidence type="ECO:0000256" key="10">
    <source>
        <dbReference type="PIRSR" id="PIRSR001549-1"/>
    </source>
</evidence>
<keyword evidence="6 9" id="KW-0648">Protein biosynthesis</keyword>
<name>A0A7W7ZSK9_9BACT</name>
<organism evidence="12 13">
    <name type="scientific">Granulicella mallensis</name>
    <dbReference type="NCBI Taxonomy" id="940614"/>
    <lineage>
        <taxon>Bacteria</taxon>
        <taxon>Pseudomonadati</taxon>
        <taxon>Acidobacteriota</taxon>
        <taxon>Terriglobia</taxon>
        <taxon>Terriglobales</taxon>
        <taxon>Acidobacteriaceae</taxon>
        <taxon>Granulicella</taxon>
    </lineage>
</organism>
<dbReference type="InterPro" id="IPR015807">
    <property type="entry name" value="His-tRNA-ligase"/>
</dbReference>
<dbReference type="InterPro" id="IPR041715">
    <property type="entry name" value="HisRS-like_core"/>
</dbReference>
<comment type="caution">
    <text evidence="12">The sequence shown here is derived from an EMBL/GenBank/DDBJ whole genome shotgun (WGS) entry which is preliminary data.</text>
</comment>
<dbReference type="Pfam" id="PF13393">
    <property type="entry name" value="tRNA-synt_His"/>
    <property type="match status" value="1"/>
</dbReference>
<evidence type="ECO:0000256" key="1">
    <source>
        <dbReference type="ARBA" id="ARBA00008226"/>
    </source>
</evidence>
<proteinExistence type="inferred from homology"/>
<feature type="binding site" evidence="10">
    <location>
        <position position="147"/>
    </location>
    <ligand>
        <name>L-histidine</name>
        <dbReference type="ChEBI" id="CHEBI:57595"/>
    </ligand>
</feature>
<dbReference type="Gene3D" id="3.40.50.800">
    <property type="entry name" value="Anticodon-binding domain"/>
    <property type="match status" value="1"/>
</dbReference>
<gene>
    <name evidence="9" type="primary">hisS</name>
    <name evidence="12" type="ORF">HDF15_003762</name>
</gene>
<keyword evidence="5 9" id="KW-0067">ATP-binding</keyword>
<dbReference type="Pfam" id="PF03129">
    <property type="entry name" value="HGTP_anticodon"/>
    <property type="match status" value="1"/>
</dbReference>
<dbReference type="Proteomes" id="UP000584867">
    <property type="component" value="Unassembled WGS sequence"/>
</dbReference>
<accession>A0A7W7ZSK9</accession>
<dbReference type="NCBIfam" id="TIGR00442">
    <property type="entry name" value="hisS"/>
    <property type="match status" value="1"/>
</dbReference>
<protein>
    <recommendedName>
        <fullName evidence="9">Histidine--tRNA ligase</fullName>
        <ecNumber evidence="9">6.1.1.21</ecNumber>
    </recommendedName>
    <alternativeName>
        <fullName evidence="9">Histidyl-tRNA synthetase</fullName>
        <shortName evidence="9">HisRS</shortName>
    </alternativeName>
</protein>
<keyword evidence="7 9" id="KW-0030">Aminoacyl-tRNA synthetase</keyword>
<evidence type="ECO:0000256" key="2">
    <source>
        <dbReference type="ARBA" id="ARBA00011738"/>
    </source>
</evidence>
<dbReference type="PANTHER" id="PTHR43707">
    <property type="entry name" value="HISTIDYL-TRNA SYNTHETASE"/>
    <property type="match status" value="1"/>
</dbReference>
<dbReference type="CDD" id="cd00773">
    <property type="entry name" value="HisRS-like_core"/>
    <property type="match status" value="1"/>
</dbReference>
<dbReference type="InterPro" id="IPR033656">
    <property type="entry name" value="HisRS_anticodon"/>
</dbReference>
<evidence type="ECO:0000259" key="11">
    <source>
        <dbReference type="PROSITE" id="PS50862"/>
    </source>
</evidence>
<dbReference type="PIRSF" id="PIRSF001549">
    <property type="entry name" value="His-tRNA_synth"/>
    <property type="match status" value="1"/>
</dbReference>
<keyword evidence="3 9" id="KW-0436">Ligase</keyword>
<feature type="binding site" evidence="10">
    <location>
        <begin position="283"/>
        <end position="284"/>
    </location>
    <ligand>
        <name>L-histidine</name>
        <dbReference type="ChEBI" id="CHEBI:57595"/>
    </ligand>
</feature>
<comment type="subunit">
    <text evidence="2 9">Homodimer.</text>
</comment>
<evidence type="ECO:0000256" key="9">
    <source>
        <dbReference type="HAMAP-Rule" id="MF_00127"/>
    </source>
</evidence>
<keyword evidence="4 9" id="KW-0547">Nucleotide-binding</keyword>
<dbReference type="GO" id="GO:0004821">
    <property type="term" value="F:histidine-tRNA ligase activity"/>
    <property type="evidence" value="ECO:0007669"/>
    <property type="project" value="UniProtKB-UniRule"/>
</dbReference>
<evidence type="ECO:0000256" key="8">
    <source>
        <dbReference type="ARBA" id="ARBA00047639"/>
    </source>
</evidence>
<dbReference type="SUPFAM" id="SSF52954">
    <property type="entry name" value="Class II aaRS ABD-related"/>
    <property type="match status" value="1"/>
</dbReference>
<feature type="binding site" evidence="10">
    <location>
        <begin position="98"/>
        <end position="100"/>
    </location>
    <ligand>
        <name>L-histidine</name>
        <dbReference type="ChEBI" id="CHEBI:57595"/>
    </ligand>
</feature>
<dbReference type="InterPro" id="IPR004154">
    <property type="entry name" value="Anticodon-bd"/>
</dbReference>
<evidence type="ECO:0000256" key="5">
    <source>
        <dbReference type="ARBA" id="ARBA00022840"/>
    </source>
</evidence>
<comment type="similarity">
    <text evidence="1 9">Belongs to the class-II aminoacyl-tRNA synthetase family.</text>
</comment>
<comment type="subcellular location">
    <subcellularLocation>
        <location evidence="9">Cytoplasm</location>
    </subcellularLocation>
</comment>
<dbReference type="GO" id="GO:0006427">
    <property type="term" value="P:histidyl-tRNA aminoacylation"/>
    <property type="evidence" value="ECO:0007669"/>
    <property type="project" value="UniProtKB-UniRule"/>
</dbReference>
<dbReference type="HAMAP" id="MF_00127">
    <property type="entry name" value="His_tRNA_synth"/>
    <property type="match status" value="1"/>
</dbReference>
<evidence type="ECO:0000256" key="3">
    <source>
        <dbReference type="ARBA" id="ARBA00022598"/>
    </source>
</evidence>
<sequence>MTDSKNKPAPRPTIKAVRGTRDLLPDQTPLWNRVEATTRAVFSRYGFGEIRTPVFEATELFARGVGEETDIVSKEMFTWEDRARAASEKAQNLTLRPESTAGVVRAYIEHKLGETGQLQKLYYIGPQFRRERPQRGRYRQFWQIGAEVIGPQTSGAESPLRDAEVLEMLASLLDELGIRDWKLELNSVGNAEDRARFNVALREALAPVKDQMCPDNQRRAETNPLRVLDSKEEADQEIINALPKIADYLGEESREHFEQVKAALDACGVPYHVNPRLVRGLDYYTRTTFEFTVTTGLGTQNALLGGGRYDGLSEMLGGPKAPGIGFAIGEDRLILTLQAQAEADAAASGIAPAEPKLDVYIAPLGIAQNPAALKLARELRREGLSVEVGDGSFKIGKSFGFADKLARHIILLGEDEVATNILTVKSFATGEQRKISRAELIGAL</sequence>
<feature type="binding site" evidence="10">
    <location>
        <position position="143"/>
    </location>
    <ligand>
        <name>L-histidine</name>
        <dbReference type="ChEBI" id="CHEBI:57595"/>
    </ligand>
</feature>
<reference evidence="12 13" key="1">
    <citation type="submission" date="2020-08" db="EMBL/GenBank/DDBJ databases">
        <title>Genomic Encyclopedia of Type Strains, Phase IV (KMG-V): Genome sequencing to study the core and pangenomes of soil and plant-associated prokaryotes.</title>
        <authorList>
            <person name="Whitman W."/>
        </authorList>
    </citation>
    <scope>NUCLEOTIDE SEQUENCE [LARGE SCALE GENOMIC DNA]</scope>
    <source>
        <strain evidence="12 13">X5P3</strain>
    </source>
</reference>
<evidence type="ECO:0000256" key="7">
    <source>
        <dbReference type="ARBA" id="ARBA00023146"/>
    </source>
</evidence>
<dbReference type="InterPro" id="IPR004516">
    <property type="entry name" value="HisRS/HisZ"/>
</dbReference>
<dbReference type="EMBL" id="JACHIO010000016">
    <property type="protein sequence ID" value="MBB5065394.1"/>
    <property type="molecule type" value="Genomic_DNA"/>
</dbReference>
<dbReference type="EC" id="6.1.1.21" evidence="9"/>
<dbReference type="AlphaFoldDB" id="A0A7W7ZSK9"/>
<dbReference type="CDD" id="cd00859">
    <property type="entry name" value="HisRS_anticodon"/>
    <property type="match status" value="1"/>
</dbReference>